<proteinExistence type="predicted"/>
<keyword evidence="3" id="KW-1185">Reference proteome</keyword>
<organism evidence="2 3">
    <name type="scientific">Fasciola hepatica</name>
    <name type="common">Liver fluke</name>
    <dbReference type="NCBI Taxonomy" id="6192"/>
    <lineage>
        <taxon>Eukaryota</taxon>
        <taxon>Metazoa</taxon>
        <taxon>Spiralia</taxon>
        <taxon>Lophotrochozoa</taxon>
        <taxon>Platyhelminthes</taxon>
        <taxon>Trematoda</taxon>
        <taxon>Digenea</taxon>
        <taxon>Plagiorchiida</taxon>
        <taxon>Echinostomata</taxon>
        <taxon>Echinostomatoidea</taxon>
        <taxon>Fasciolidae</taxon>
        <taxon>Fasciola</taxon>
    </lineage>
</organism>
<dbReference type="EMBL" id="CANUEZ050000192">
    <property type="protein sequence ID" value="CAM0512021.1"/>
    <property type="molecule type" value="Genomic_DNA"/>
</dbReference>
<name>A0ABC9HFY7_FASHE</name>
<evidence type="ECO:0000313" key="2">
    <source>
        <dbReference type="EMBL" id="CAM0512021.1"/>
    </source>
</evidence>
<dbReference type="AlphaFoldDB" id="A0ABC9HFY7"/>
<evidence type="ECO:0000256" key="1">
    <source>
        <dbReference type="SAM" id="MobiDB-lite"/>
    </source>
</evidence>
<feature type="region of interest" description="Disordered" evidence="1">
    <location>
        <begin position="68"/>
        <end position="143"/>
    </location>
</feature>
<evidence type="ECO:0000313" key="3">
    <source>
        <dbReference type="Proteomes" id="UP001189180"/>
    </source>
</evidence>
<dbReference type="Proteomes" id="UP001189180">
    <property type="component" value="Unassembled WGS sequence"/>
</dbReference>
<comment type="caution">
    <text evidence="2">The sequence shown here is derived from an EMBL/GenBank/DDBJ whole genome shotgun (WGS) entry which is preliminary data.</text>
</comment>
<gene>
    <name evidence="2" type="ORF">FHB240107_LOCUS4445</name>
</gene>
<accession>A0ABC9HFY7</accession>
<sequence>MCSFRFLIDPLRHPSKAKNTEITVNNSVSQSPRSPRLPSTNLGNMKIMRTLIASLLLIVCLRGMSSQDLNNSSDQTTTETAASVSSTQSSVQSTQEAAQSTTAQSTQMSSSSSMASQSSGSTAAPPATGSTAAPTQMSTRSGSGRPLIQAIGWTLLLTTGAALF</sequence>
<protein>
    <submittedName>
        <fullName evidence="2">Uncharacterized protein</fullName>
    </submittedName>
</protein>
<reference evidence="2 3" key="1">
    <citation type="submission" date="2024-08" db="EMBL/GenBank/DDBJ databases">
        <authorList>
            <person name="Paterson S."/>
        </authorList>
    </citation>
    <scope>NUCLEOTIDE SEQUENCE [LARGE SCALE GENOMIC DNA]</scope>
</reference>
<feature type="compositionally biased region" description="Low complexity" evidence="1">
    <location>
        <begin position="75"/>
        <end position="136"/>
    </location>
</feature>